<dbReference type="InterPro" id="IPR000644">
    <property type="entry name" value="CBS_dom"/>
</dbReference>
<evidence type="ECO:0008006" key="12">
    <source>
        <dbReference type="Google" id="ProtNLM"/>
    </source>
</evidence>
<feature type="domain" description="CBS" evidence="9">
    <location>
        <begin position="151"/>
        <end position="209"/>
    </location>
</feature>
<accession>A0ABN6GCQ3</accession>
<dbReference type="PROSITE" id="PS50819">
    <property type="entry name" value="INTEIN_ENDONUCLEASE"/>
    <property type="match status" value="1"/>
</dbReference>
<dbReference type="CDD" id="cd00381">
    <property type="entry name" value="IMPDH"/>
    <property type="match status" value="1"/>
</dbReference>
<dbReference type="SUPFAM" id="SSF51294">
    <property type="entry name" value="Hedgehog/intein (Hint) domain"/>
    <property type="match status" value="1"/>
</dbReference>
<evidence type="ECO:0000313" key="11">
    <source>
        <dbReference type="Proteomes" id="UP000680679"/>
    </source>
</evidence>
<dbReference type="Gene3D" id="3.20.20.70">
    <property type="entry name" value="Aldolase class I"/>
    <property type="match status" value="2"/>
</dbReference>
<dbReference type="InterPro" id="IPR027434">
    <property type="entry name" value="Homing_endonucl"/>
</dbReference>
<keyword evidence="4" id="KW-0651">Protein splicing</keyword>
<comment type="similarity">
    <text evidence="1">Belongs to the IMPDH/GMPR family.</text>
</comment>
<feature type="domain" description="CBS" evidence="9">
    <location>
        <begin position="92"/>
        <end position="147"/>
    </location>
</feature>
<dbReference type="CDD" id="cd04601">
    <property type="entry name" value="CBS_pair_IMPDH"/>
    <property type="match status" value="1"/>
</dbReference>
<dbReference type="SUPFAM" id="SSF51412">
    <property type="entry name" value="Inosine monophosphate dehydrogenase (IMPDH)"/>
    <property type="match status" value="2"/>
</dbReference>
<name>A0ABN6GCQ3_9GAMM</name>
<dbReference type="PANTHER" id="PTHR11911">
    <property type="entry name" value="INOSINE-5-MONOPHOSPHATE DEHYDROGENASE RELATED"/>
    <property type="match status" value="1"/>
</dbReference>
<keyword evidence="6 7" id="KW-0129">CBS domain</keyword>
<dbReference type="PROSITE" id="PS50818">
    <property type="entry name" value="INTEIN_C_TER"/>
    <property type="match status" value="1"/>
</dbReference>
<dbReference type="InterPro" id="IPR005990">
    <property type="entry name" value="IMP_DH"/>
</dbReference>
<dbReference type="InterPro" id="IPR046342">
    <property type="entry name" value="CBS_dom_sf"/>
</dbReference>
<dbReference type="InterPro" id="IPR001093">
    <property type="entry name" value="IMP_DH_GMPRt"/>
</dbReference>
<evidence type="ECO:0000256" key="4">
    <source>
        <dbReference type="ARBA" id="ARBA00023000"/>
    </source>
</evidence>
<dbReference type="SMART" id="SM01240">
    <property type="entry name" value="IMPDH"/>
    <property type="match status" value="1"/>
</dbReference>
<dbReference type="SMART" id="SM00116">
    <property type="entry name" value="CBS"/>
    <property type="match status" value="2"/>
</dbReference>
<dbReference type="PANTHER" id="PTHR11911:SF111">
    <property type="entry name" value="INOSINE-5'-MONOPHOSPHATE DEHYDROGENASE"/>
    <property type="match status" value="1"/>
</dbReference>
<evidence type="ECO:0000259" key="8">
    <source>
        <dbReference type="PROSITE" id="PS50819"/>
    </source>
</evidence>
<keyword evidence="5" id="KW-0560">Oxidoreductase</keyword>
<dbReference type="Gene3D" id="3.10.28.10">
    <property type="entry name" value="Homing endonucleases"/>
    <property type="match status" value="1"/>
</dbReference>
<dbReference type="InterPro" id="IPR030934">
    <property type="entry name" value="Intein_C"/>
</dbReference>
<organism evidence="10 11">
    <name type="scientific">Allochromatium tepidum</name>
    <dbReference type="NCBI Taxonomy" id="553982"/>
    <lineage>
        <taxon>Bacteria</taxon>
        <taxon>Pseudomonadati</taxon>
        <taxon>Pseudomonadota</taxon>
        <taxon>Gammaproteobacteria</taxon>
        <taxon>Chromatiales</taxon>
        <taxon>Chromatiaceae</taxon>
        <taxon>Allochromatium</taxon>
    </lineage>
</organism>
<dbReference type="SUPFAM" id="SSF55608">
    <property type="entry name" value="Homing endonucleases"/>
    <property type="match status" value="1"/>
</dbReference>
<dbReference type="InterPro" id="IPR006141">
    <property type="entry name" value="Intein_N"/>
</dbReference>
<evidence type="ECO:0000256" key="5">
    <source>
        <dbReference type="ARBA" id="ARBA00023002"/>
    </source>
</evidence>
<keyword evidence="3" id="KW-0068">Autocatalytic cleavage</keyword>
<evidence type="ECO:0000256" key="6">
    <source>
        <dbReference type="ARBA" id="ARBA00023122"/>
    </source>
</evidence>
<evidence type="ECO:0000259" key="9">
    <source>
        <dbReference type="PROSITE" id="PS51371"/>
    </source>
</evidence>
<dbReference type="InterPro" id="IPR013785">
    <property type="entry name" value="Aldolase_TIM"/>
</dbReference>
<evidence type="ECO:0000256" key="2">
    <source>
        <dbReference type="ARBA" id="ARBA00022723"/>
    </source>
</evidence>
<dbReference type="PROSITE" id="PS50817">
    <property type="entry name" value="INTEIN_N_TER"/>
    <property type="match status" value="1"/>
</dbReference>
<reference evidence="10 11" key="1">
    <citation type="submission" date="2021-04" db="EMBL/GenBank/DDBJ databases">
        <title>Complete genome sequencing of Allochromatium tepidum strain NZ.</title>
        <authorList>
            <person name="Tsukatani Y."/>
            <person name="Mori H."/>
        </authorList>
    </citation>
    <scope>NUCLEOTIDE SEQUENCE [LARGE SCALE GENOMIC DNA]</scope>
    <source>
        <strain evidence="10 11">NZ</strain>
    </source>
</reference>
<dbReference type="EMBL" id="AP024563">
    <property type="protein sequence ID" value="BCU07735.1"/>
    <property type="molecule type" value="Genomic_DNA"/>
</dbReference>
<dbReference type="PROSITE" id="PS51371">
    <property type="entry name" value="CBS"/>
    <property type="match status" value="2"/>
</dbReference>
<gene>
    <name evidence="10" type="ORF">Atep_24120</name>
</gene>
<dbReference type="Pfam" id="PF00571">
    <property type="entry name" value="CBS"/>
    <property type="match status" value="2"/>
</dbReference>
<feature type="domain" description="DOD-type homing endonuclease" evidence="8">
    <location>
        <begin position="459"/>
        <end position="598"/>
    </location>
</feature>
<evidence type="ECO:0000256" key="1">
    <source>
        <dbReference type="ARBA" id="ARBA00005502"/>
    </source>
</evidence>
<evidence type="ECO:0000256" key="7">
    <source>
        <dbReference type="PROSITE-ProRule" id="PRU00703"/>
    </source>
</evidence>
<dbReference type="InterPro" id="IPR036844">
    <property type="entry name" value="Hint_dom_sf"/>
</dbReference>
<keyword evidence="2" id="KW-0479">Metal-binding</keyword>
<dbReference type="Proteomes" id="UP000680679">
    <property type="component" value="Chromosome"/>
</dbReference>
<dbReference type="InterPro" id="IPR004042">
    <property type="entry name" value="Intein_endonuc_central"/>
</dbReference>
<evidence type="ECO:0000313" key="10">
    <source>
        <dbReference type="EMBL" id="BCU07735.1"/>
    </source>
</evidence>
<evidence type="ECO:0000256" key="3">
    <source>
        <dbReference type="ARBA" id="ARBA00022813"/>
    </source>
</evidence>
<sequence length="865" mass="94022">MRLIQEALTFDDVLLVPAHSTVLPNEVDFSTKLTRAIDLRIPLVSAAMDTVTESRLAIAMALEGGIGIIHKNMSAERQAREVLAVKKYESGIIRNPITVSPHMSIGEVLALTHANNISGVPVTDKGELVGIVTGRDLRFETRMGEPVSAIMTPKERLVTVQEGASREEVLGLLHKHRIEKVLVVNDRFELRGLITVKDIQKAKDFPKASRDDHERLRCGAAVSVGKGTEERIAALVEAGVDVVVVDTAHGHSQGVLNRVRWVKTHYPDLQVIGGNIATADAARALAEAGADAVKVGIGPGCFAAGTRVLMANATYKNIEQVHPGDRVINRDGKPVTVVNAWCTGVREVMQIRHAASFLGTLATPDHRYLIGDLSTVSAETVASKGYVEVLERPTRLGESKIDWTPIAEVERGVCLFPRRIDFELPNHIEINLADCAIRKDLQLARYHCEIRDSYELGYLFGTFLGDGHAFIAASKNSEVGRVSWYFSEREQSIADKLSHCVQEVTGVEPVQSEGPGIINVYFYSLQWARLLARCGKRHEKHLPSEWLCANPEYLHGLFDGLVDSDGYTAADGRIGFTNTSQALVELFNILSLLVKGSLPNCHVEPGSAGGLVGVSDADCRDSYRARLNVSYTKRLTEEHQVLKILDRQPLRLALPVYDIEVDCPTHSFIADNAIVHNSICTTRIVAGVGVPQITAVANVTEALKGTGIPLIADGGLRYSGDIAKAIAAGAYSVMIGGLFAGTDEAPGEVEIYQGRSYKSYRGMGSLGAMGSSEGSSDRYFQENTEKEKLVPEGIEGRVPYKGSLLNVIHQLVGGLGSSMGYTGCATIDEMRTKPQFVRVSAAGMRESHVHDVQITKEAPNYRIDS</sequence>
<protein>
    <recommendedName>
        <fullName evidence="12">IMP dehydrogenase</fullName>
    </recommendedName>
</protein>
<keyword evidence="11" id="KW-1185">Reference proteome</keyword>
<dbReference type="SUPFAM" id="SSF54631">
    <property type="entry name" value="CBS-domain pair"/>
    <property type="match status" value="1"/>
</dbReference>
<dbReference type="Pfam" id="PF00478">
    <property type="entry name" value="IMPDH"/>
    <property type="match status" value="2"/>
</dbReference>
<proteinExistence type="inferred from homology"/>